<feature type="domain" description="HTH araC/xylS-type" evidence="4">
    <location>
        <begin position="175"/>
        <end position="276"/>
    </location>
</feature>
<keyword evidence="1" id="KW-0805">Transcription regulation</keyword>
<reference evidence="6" key="1">
    <citation type="journal article" date="2019" name="Int. J. Syst. Evol. Microbiol.">
        <title>The Global Catalogue of Microorganisms (GCM) 10K type strain sequencing project: providing services to taxonomists for standard genome sequencing and annotation.</title>
        <authorList>
            <consortium name="The Broad Institute Genomics Platform"/>
            <consortium name="The Broad Institute Genome Sequencing Center for Infectious Disease"/>
            <person name="Wu L."/>
            <person name="Ma J."/>
        </authorList>
    </citation>
    <scope>NUCLEOTIDE SEQUENCE [LARGE SCALE GENOMIC DNA]</scope>
    <source>
        <strain evidence="6">JCM 16929</strain>
    </source>
</reference>
<name>A0ABP7A3G8_9ACTN</name>
<organism evidence="5 6">
    <name type="scientific">Microlunatus ginsengisoli</name>
    <dbReference type="NCBI Taxonomy" id="363863"/>
    <lineage>
        <taxon>Bacteria</taxon>
        <taxon>Bacillati</taxon>
        <taxon>Actinomycetota</taxon>
        <taxon>Actinomycetes</taxon>
        <taxon>Propionibacteriales</taxon>
        <taxon>Propionibacteriaceae</taxon>
        <taxon>Microlunatus</taxon>
    </lineage>
</organism>
<dbReference type="InterPro" id="IPR050204">
    <property type="entry name" value="AraC_XylS_family_regulators"/>
</dbReference>
<evidence type="ECO:0000256" key="1">
    <source>
        <dbReference type="ARBA" id="ARBA00023015"/>
    </source>
</evidence>
<dbReference type="InterPro" id="IPR046532">
    <property type="entry name" value="DUF6597"/>
</dbReference>
<dbReference type="InterPro" id="IPR009057">
    <property type="entry name" value="Homeodomain-like_sf"/>
</dbReference>
<dbReference type="SUPFAM" id="SSF46689">
    <property type="entry name" value="Homeodomain-like"/>
    <property type="match status" value="1"/>
</dbReference>
<dbReference type="Pfam" id="PF20240">
    <property type="entry name" value="DUF6597"/>
    <property type="match status" value="1"/>
</dbReference>
<proteinExistence type="predicted"/>
<dbReference type="SMART" id="SM00342">
    <property type="entry name" value="HTH_ARAC"/>
    <property type="match status" value="1"/>
</dbReference>
<dbReference type="Gene3D" id="1.10.10.60">
    <property type="entry name" value="Homeodomain-like"/>
    <property type="match status" value="1"/>
</dbReference>
<sequence length="280" mass="30812">MAQIAAERGLVRRAATGATFDNRRYPPGDDLERWIQHFWTVEWDLRGQPPVDSRVISYPAMHLTAEWGEVDEVRHGIALPATIVHGVVSKVFEIRLTGRGEVVGARFTPGGFAAWTGLDASTYTDRALPAGQVLGPELASAHATIGAAGSLEDRVDALRQILRAHRPPVAHPADEELAALVRRMAADDTLVRVEQLAELTGRSVRTLQRQFRRRIGIGPKWVLARYRLQEAAYALETDPEVDLADLAARLGWYDQAHLTNDFRKMLGETPGRYAALAGGG</sequence>
<keyword evidence="2" id="KW-0238">DNA-binding</keyword>
<evidence type="ECO:0000256" key="2">
    <source>
        <dbReference type="ARBA" id="ARBA00023125"/>
    </source>
</evidence>
<dbReference type="Pfam" id="PF12833">
    <property type="entry name" value="HTH_18"/>
    <property type="match status" value="1"/>
</dbReference>
<evidence type="ECO:0000256" key="3">
    <source>
        <dbReference type="ARBA" id="ARBA00023163"/>
    </source>
</evidence>
<evidence type="ECO:0000259" key="4">
    <source>
        <dbReference type="PROSITE" id="PS01124"/>
    </source>
</evidence>
<dbReference type="PROSITE" id="PS01124">
    <property type="entry name" value="HTH_ARAC_FAMILY_2"/>
    <property type="match status" value="1"/>
</dbReference>
<evidence type="ECO:0000313" key="6">
    <source>
        <dbReference type="Proteomes" id="UP001501490"/>
    </source>
</evidence>
<dbReference type="Proteomes" id="UP001501490">
    <property type="component" value="Unassembled WGS sequence"/>
</dbReference>
<comment type="caution">
    <text evidence="5">The sequence shown here is derived from an EMBL/GenBank/DDBJ whole genome shotgun (WGS) entry which is preliminary data.</text>
</comment>
<keyword evidence="3" id="KW-0804">Transcription</keyword>
<dbReference type="PANTHER" id="PTHR46796">
    <property type="entry name" value="HTH-TYPE TRANSCRIPTIONAL ACTIVATOR RHAS-RELATED"/>
    <property type="match status" value="1"/>
</dbReference>
<accession>A0ABP7A3G8</accession>
<dbReference type="InterPro" id="IPR018060">
    <property type="entry name" value="HTH_AraC"/>
</dbReference>
<protein>
    <submittedName>
        <fullName evidence="5">Helix-turn-helix domain-containing protein</fullName>
    </submittedName>
</protein>
<evidence type="ECO:0000313" key="5">
    <source>
        <dbReference type="EMBL" id="GAA3624209.1"/>
    </source>
</evidence>
<keyword evidence="6" id="KW-1185">Reference proteome</keyword>
<gene>
    <name evidence="5" type="ORF">GCM10022236_28190</name>
</gene>
<dbReference type="EMBL" id="BAABAB010000020">
    <property type="protein sequence ID" value="GAA3624209.1"/>
    <property type="molecule type" value="Genomic_DNA"/>
</dbReference>